<evidence type="ECO:0000313" key="1">
    <source>
        <dbReference type="EMBL" id="ALB23053.1"/>
    </source>
</evidence>
<organism evidence="1 2">
    <name type="scientific">Piscirickettsia salmonis</name>
    <dbReference type="NCBI Taxonomy" id="1238"/>
    <lineage>
        <taxon>Bacteria</taxon>
        <taxon>Pseudomonadati</taxon>
        <taxon>Pseudomonadota</taxon>
        <taxon>Gammaproteobacteria</taxon>
        <taxon>Thiotrichales</taxon>
        <taxon>Piscirickettsiaceae</taxon>
        <taxon>Piscirickettsia</taxon>
    </lineage>
</organism>
<keyword evidence="1" id="KW-0418">Kinase</keyword>
<dbReference type="RefSeq" id="WP_017376692.1">
    <property type="nucleotide sequence ID" value="NZ_CP012508.1"/>
</dbReference>
<gene>
    <name evidence="1" type="primary">ntrB</name>
    <name evidence="1" type="ORF">KU39_1873</name>
</gene>
<sequence length="214" mass="23637">MPNLHFSELLKETITKNPINFREALCAAIRDSRSEHKGWFGGLDKVHGKRTQQEKSGRLVISTLVPFADDEITTNHCISALRFLVGSQATGSWNIGQGSFFSGSYYTSYKVLVMTNLLKRLGAAELVVEHGYERPNAKPEVIEALLRSIAEKAFHLLHVSLPEGLPFELMAVSNHAGIKHSPTPVYQQFTDMALDSAAAMPHETTLEHGGPEPE</sequence>
<keyword evidence="1" id="KW-0808">Transferase</keyword>
<dbReference type="GO" id="GO:0016301">
    <property type="term" value="F:kinase activity"/>
    <property type="evidence" value="ECO:0007669"/>
    <property type="project" value="UniProtKB-KW"/>
</dbReference>
<dbReference type="OrthoDB" id="9880607at2"/>
<name>A0A1L6TCF0_PISSA</name>
<protein>
    <submittedName>
        <fullName evidence="1">Signal transduction histidine kinase, nitrogen specific, NtrB</fullName>
    </submittedName>
</protein>
<dbReference type="AlphaFoldDB" id="A0A1L6TCF0"/>
<evidence type="ECO:0000313" key="2">
    <source>
        <dbReference type="Proteomes" id="UP000029558"/>
    </source>
</evidence>
<dbReference type="Proteomes" id="UP000029558">
    <property type="component" value="Chromosome"/>
</dbReference>
<dbReference type="EMBL" id="CP012508">
    <property type="protein sequence ID" value="ALB23053.1"/>
    <property type="molecule type" value="Genomic_DNA"/>
</dbReference>
<accession>A0A1L6TCF0</accession>
<proteinExistence type="predicted"/>
<reference evidence="1 2" key="1">
    <citation type="journal article" date="2014" name="Genome Announc.">
        <title>Comparative Genome Analysis of Two Isolates of the Fish Pathogen Piscirickettsia salmonis from Different Hosts Reveals Major Differences in Virulence-Associated Secretion Systems.</title>
        <authorList>
            <person name="Bohle H."/>
            <person name="Henriquez P."/>
            <person name="Grothusen H."/>
            <person name="Navas E."/>
            <person name="Sandoval A."/>
            <person name="Bustamante F."/>
            <person name="Bustos P."/>
            <person name="Mancilla M."/>
        </authorList>
    </citation>
    <scope>NUCLEOTIDE SEQUENCE [LARGE SCALE GENOMIC DNA]</scope>
    <source>
        <strain evidence="2">B1-32597</strain>
    </source>
</reference>